<dbReference type="CDD" id="cd06223">
    <property type="entry name" value="PRTases_typeI"/>
    <property type="match status" value="1"/>
</dbReference>
<dbReference type="AlphaFoldDB" id="A0A382RLT3"/>
<dbReference type="EMBL" id="UINC01122650">
    <property type="protein sequence ID" value="SVC98596.1"/>
    <property type="molecule type" value="Genomic_DNA"/>
</dbReference>
<dbReference type="InterPro" id="IPR029057">
    <property type="entry name" value="PRTase-like"/>
</dbReference>
<feature type="non-terminal residue" evidence="1">
    <location>
        <position position="1"/>
    </location>
</feature>
<dbReference type="Gene3D" id="3.40.50.2020">
    <property type="match status" value="1"/>
</dbReference>
<reference evidence="1" key="1">
    <citation type="submission" date="2018-05" db="EMBL/GenBank/DDBJ databases">
        <authorList>
            <person name="Lanie J.A."/>
            <person name="Ng W.-L."/>
            <person name="Kazmierczak K.M."/>
            <person name="Andrzejewski T.M."/>
            <person name="Davidsen T.M."/>
            <person name="Wayne K.J."/>
            <person name="Tettelin H."/>
            <person name="Glass J.I."/>
            <person name="Rusch D."/>
            <person name="Podicherti R."/>
            <person name="Tsui H.-C.T."/>
            <person name="Winkler M.E."/>
        </authorList>
    </citation>
    <scope>NUCLEOTIDE SEQUENCE</scope>
</reference>
<proteinExistence type="predicted"/>
<evidence type="ECO:0000313" key="1">
    <source>
        <dbReference type="EMBL" id="SVC98596.1"/>
    </source>
</evidence>
<dbReference type="InterPro" id="IPR000836">
    <property type="entry name" value="PRTase_dom"/>
</dbReference>
<accession>A0A382RLT3</accession>
<organism evidence="1">
    <name type="scientific">marine metagenome</name>
    <dbReference type="NCBI Taxonomy" id="408172"/>
    <lineage>
        <taxon>unclassified sequences</taxon>
        <taxon>metagenomes</taxon>
        <taxon>ecological metagenomes</taxon>
    </lineage>
</organism>
<sequence>VVIVDDVITAGTAIREAVDITIGDDGFRSKEVIEILKQINKEESMQTKEVMDRLSSPPVYSDIKKVSLIDIIKDTLNKFKDANMGSKSARHNIANEVYNRIVDDMTEVTTADEFNKAYLTDLDRNTLILKRMKEQLDKGQIKYGQTIPEEDGRNWITESLEEILDSLVYITNKLLIIEKEEKNNEISKS</sequence>
<name>A0A382RLT3_9ZZZZ</name>
<gene>
    <name evidence="1" type="ORF">METZ01_LOCUS351450</name>
</gene>
<protein>
    <recommendedName>
        <fullName evidence="2">Phosphoribosyltransferase domain-containing protein</fullName>
    </recommendedName>
</protein>
<evidence type="ECO:0008006" key="2">
    <source>
        <dbReference type="Google" id="ProtNLM"/>
    </source>
</evidence>